<dbReference type="PANTHER" id="PTHR44307:SF2">
    <property type="entry name" value="PHOSPHOETHANOLAMINE METHYLTRANSFERASE ISOFORM X1"/>
    <property type="match status" value="1"/>
</dbReference>
<comment type="pathway">
    <text evidence="4">Phospholipid metabolism.</text>
</comment>
<comment type="pathway">
    <text evidence="1">Lipid metabolism.</text>
</comment>
<dbReference type="SUPFAM" id="SSF53335">
    <property type="entry name" value="S-adenosyl-L-methionine-dependent methyltransferases"/>
    <property type="match status" value="1"/>
</dbReference>
<gene>
    <name evidence="7" type="primary">menG_2</name>
    <name evidence="7" type="ORF">ASD8599_02135</name>
</gene>
<dbReference type="EC" id="2.1.1.163" evidence="7"/>
<dbReference type="InterPro" id="IPR041698">
    <property type="entry name" value="Methyltransf_25"/>
</dbReference>
<dbReference type="GO" id="GO:0032259">
    <property type="term" value="P:methylation"/>
    <property type="evidence" value="ECO:0007669"/>
    <property type="project" value="UniProtKB-KW"/>
</dbReference>
<accession>A0A2R8BEE1</accession>
<dbReference type="OrthoDB" id="9777638at2"/>
<evidence type="ECO:0000256" key="5">
    <source>
        <dbReference type="ARBA" id="ARBA00047622"/>
    </source>
</evidence>
<sequence length="279" mass="30035">MTGNEDQKTYWSDQAGQSWVALQDVMDATLAPVLDLVLDRAGLQTGQTVLDVGCGAGTSTVQVVQRVGPQGHALGVDISDTLLAKAEDLAKATPHASFLLADAQSYRFEINSFDHLLSRFGVMFFEDSTAAFRNMAKALKPDGKITLGAWGPAPNNPWFMIPAQVAAKRLGKPPKTDRTLPGPFAFEDQNRVIEMLQNAGLRDVTATTHHLMLTPPAGLKEVADQCFAIGPVSRIVEHFNGTAEDVAAIHQGIVEAFSPFQTANGIQIPADINLFEARV</sequence>
<evidence type="ECO:0000256" key="1">
    <source>
        <dbReference type="ARBA" id="ARBA00005189"/>
    </source>
</evidence>
<evidence type="ECO:0000313" key="8">
    <source>
        <dbReference type="Proteomes" id="UP000244880"/>
    </source>
</evidence>
<organism evidence="7 8">
    <name type="scientific">Ascidiaceihabitans donghaensis</name>
    <dbReference type="NCBI Taxonomy" id="1510460"/>
    <lineage>
        <taxon>Bacteria</taxon>
        <taxon>Pseudomonadati</taxon>
        <taxon>Pseudomonadota</taxon>
        <taxon>Alphaproteobacteria</taxon>
        <taxon>Rhodobacterales</taxon>
        <taxon>Paracoccaceae</taxon>
        <taxon>Ascidiaceihabitans</taxon>
    </lineage>
</organism>
<dbReference type="CDD" id="cd02440">
    <property type="entry name" value="AdoMet_MTases"/>
    <property type="match status" value="1"/>
</dbReference>
<keyword evidence="2 7" id="KW-0489">Methyltransferase</keyword>
<proteinExistence type="predicted"/>
<dbReference type="PANTHER" id="PTHR44307">
    <property type="entry name" value="PHOSPHOETHANOLAMINE METHYLTRANSFERASE"/>
    <property type="match status" value="1"/>
</dbReference>
<dbReference type="GO" id="GO:0000234">
    <property type="term" value="F:phosphoethanolamine N-methyltransferase activity"/>
    <property type="evidence" value="ECO:0007669"/>
    <property type="project" value="UniProtKB-EC"/>
</dbReference>
<comment type="catalytic activity">
    <reaction evidence="5">
        <text>phosphoethanolamine + S-adenosyl-L-methionine = N-methylethanolamine phosphate + S-adenosyl-L-homocysteine + H(+)</text>
        <dbReference type="Rhea" id="RHEA:20365"/>
        <dbReference type="ChEBI" id="CHEBI:15378"/>
        <dbReference type="ChEBI" id="CHEBI:57781"/>
        <dbReference type="ChEBI" id="CHEBI:57856"/>
        <dbReference type="ChEBI" id="CHEBI:58190"/>
        <dbReference type="ChEBI" id="CHEBI:59789"/>
        <dbReference type="EC" id="2.1.1.103"/>
    </reaction>
    <physiologicalReaction direction="left-to-right" evidence="5">
        <dbReference type="Rhea" id="RHEA:20366"/>
    </physiologicalReaction>
</comment>
<evidence type="ECO:0000256" key="3">
    <source>
        <dbReference type="ARBA" id="ARBA00022679"/>
    </source>
</evidence>
<evidence type="ECO:0000313" key="7">
    <source>
        <dbReference type="EMBL" id="SPH21382.1"/>
    </source>
</evidence>
<reference evidence="7 8" key="1">
    <citation type="submission" date="2018-03" db="EMBL/GenBank/DDBJ databases">
        <authorList>
            <person name="Keele B.F."/>
        </authorList>
    </citation>
    <scope>NUCLEOTIDE SEQUENCE [LARGE SCALE GENOMIC DNA]</scope>
    <source>
        <strain evidence="7 8">CECT 8599</strain>
    </source>
</reference>
<dbReference type="Proteomes" id="UP000244880">
    <property type="component" value="Unassembled WGS sequence"/>
</dbReference>
<keyword evidence="8" id="KW-1185">Reference proteome</keyword>
<evidence type="ECO:0000259" key="6">
    <source>
        <dbReference type="Pfam" id="PF13649"/>
    </source>
</evidence>
<evidence type="ECO:0000256" key="4">
    <source>
        <dbReference type="ARBA" id="ARBA00025707"/>
    </source>
</evidence>
<protein>
    <submittedName>
        <fullName evidence="7">Demethylmenaquinone methyltransferase</fullName>
        <ecNumber evidence="7">2.1.1.163</ecNumber>
    </submittedName>
</protein>
<evidence type="ECO:0000256" key="2">
    <source>
        <dbReference type="ARBA" id="ARBA00022603"/>
    </source>
</evidence>
<feature type="domain" description="Methyltransferase" evidence="6">
    <location>
        <begin position="49"/>
        <end position="143"/>
    </location>
</feature>
<name>A0A2R8BEE1_9RHOB</name>
<dbReference type="InterPro" id="IPR029063">
    <property type="entry name" value="SAM-dependent_MTases_sf"/>
</dbReference>
<dbReference type="EMBL" id="OMOR01000001">
    <property type="protein sequence ID" value="SPH21382.1"/>
    <property type="molecule type" value="Genomic_DNA"/>
</dbReference>
<dbReference type="Pfam" id="PF13649">
    <property type="entry name" value="Methyltransf_25"/>
    <property type="match status" value="1"/>
</dbReference>
<dbReference type="GO" id="GO:0043770">
    <property type="term" value="F:demethylmenaquinone methyltransferase activity"/>
    <property type="evidence" value="ECO:0007669"/>
    <property type="project" value="UniProtKB-EC"/>
</dbReference>
<dbReference type="AlphaFoldDB" id="A0A2R8BEE1"/>
<dbReference type="RefSeq" id="WP_108828457.1">
    <property type="nucleotide sequence ID" value="NZ_OMOR01000001.1"/>
</dbReference>
<keyword evidence="3 7" id="KW-0808">Transferase</keyword>
<dbReference type="Gene3D" id="3.40.50.150">
    <property type="entry name" value="Vaccinia Virus protein VP39"/>
    <property type="match status" value="1"/>
</dbReference>